<evidence type="ECO:0000256" key="2">
    <source>
        <dbReference type="ARBA" id="ARBA00022737"/>
    </source>
</evidence>
<dbReference type="InterPro" id="IPR036322">
    <property type="entry name" value="WD40_repeat_dom_sf"/>
</dbReference>
<feature type="repeat" description="WD" evidence="3">
    <location>
        <begin position="116"/>
        <end position="147"/>
    </location>
</feature>
<organism evidence="4 5">
    <name type="scientific">Collybiopsis luxurians FD-317 M1</name>
    <dbReference type="NCBI Taxonomy" id="944289"/>
    <lineage>
        <taxon>Eukaryota</taxon>
        <taxon>Fungi</taxon>
        <taxon>Dikarya</taxon>
        <taxon>Basidiomycota</taxon>
        <taxon>Agaricomycotina</taxon>
        <taxon>Agaricomycetes</taxon>
        <taxon>Agaricomycetidae</taxon>
        <taxon>Agaricales</taxon>
        <taxon>Marasmiineae</taxon>
        <taxon>Omphalotaceae</taxon>
        <taxon>Collybiopsis</taxon>
        <taxon>Collybiopsis luxurians</taxon>
    </lineage>
</organism>
<dbReference type="PROSITE" id="PS50082">
    <property type="entry name" value="WD_REPEATS_2"/>
    <property type="match status" value="5"/>
</dbReference>
<keyword evidence="2" id="KW-0677">Repeat</keyword>
<evidence type="ECO:0000313" key="4">
    <source>
        <dbReference type="EMBL" id="KIK50632.1"/>
    </source>
</evidence>
<feature type="repeat" description="WD" evidence="3">
    <location>
        <begin position="284"/>
        <end position="325"/>
    </location>
</feature>
<dbReference type="InterPro" id="IPR011047">
    <property type="entry name" value="Quinoprotein_ADH-like_sf"/>
</dbReference>
<dbReference type="InterPro" id="IPR001680">
    <property type="entry name" value="WD40_rpt"/>
</dbReference>
<dbReference type="SUPFAM" id="SSF50978">
    <property type="entry name" value="WD40 repeat-like"/>
    <property type="match status" value="2"/>
</dbReference>
<dbReference type="Proteomes" id="UP000053593">
    <property type="component" value="Unassembled WGS sequence"/>
</dbReference>
<feature type="repeat" description="WD" evidence="3">
    <location>
        <begin position="625"/>
        <end position="658"/>
    </location>
</feature>
<dbReference type="PANTHER" id="PTHR19879:SF9">
    <property type="entry name" value="TRANSCRIPTION INITIATION FACTOR TFIID SUBUNIT 5"/>
    <property type="match status" value="1"/>
</dbReference>
<dbReference type="HOGENOM" id="CLU_000288_6_12_1"/>
<dbReference type="InterPro" id="IPR019775">
    <property type="entry name" value="WD40_repeat_CS"/>
</dbReference>
<keyword evidence="1 3" id="KW-0853">WD repeat</keyword>
<dbReference type="InterPro" id="IPR020472">
    <property type="entry name" value="WD40_PAC1"/>
</dbReference>
<name>A0A0D0BYX4_9AGAR</name>
<dbReference type="PRINTS" id="PR00320">
    <property type="entry name" value="GPROTEINBRPT"/>
</dbReference>
<accession>A0A0D0BYX4</accession>
<dbReference type="Pfam" id="PF07676">
    <property type="entry name" value="PD40"/>
    <property type="match status" value="1"/>
</dbReference>
<dbReference type="OrthoDB" id="538223at2759"/>
<dbReference type="Gene3D" id="2.130.10.10">
    <property type="entry name" value="YVTN repeat-like/Quinoprotein amine dehydrogenase"/>
    <property type="match status" value="4"/>
</dbReference>
<gene>
    <name evidence="4" type="ORF">GYMLUDRAFT_252817</name>
</gene>
<protein>
    <recommendedName>
        <fullName evidence="6">Anaphase-promoting complex subunit 4 WD40 domain-containing protein</fullName>
    </recommendedName>
</protein>
<dbReference type="InterPro" id="IPR015943">
    <property type="entry name" value="WD40/YVTN_repeat-like_dom_sf"/>
</dbReference>
<reference evidence="4 5" key="1">
    <citation type="submission" date="2014-04" db="EMBL/GenBank/DDBJ databases">
        <title>Evolutionary Origins and Diversification of the Mycorrhizal Mutualists.</title>
        <authorList>
            <consortium name="DOE Joint Genome Institute"/>
            <consortium name="Mycorrhizal Genomics Consortium"/>
            <person name="Kohler A."/>
            <person name="Kuo A."/>
            <person name="Nagy L.G."/>
            <person name="Floudas D."/>
            <person name="Copeland A."/>
            <person name="Barry K.W."/>
            <person name="Cichocki N."/>
            <person name="Veneault-Fourrey C."/>
            <person name="LaButti K."/>
            <person name="Lindquist E.A."/>
            <person name="Lipzen A."/>
            <person name="Lundell T."/>
            <person name="Morin E."/>
            <person name="Murat C."/>
            <person name="Riley R."/>
            <person name="Ohm R."/>
            <person name="Sun H."/>
            <person name="Tunlid A."/>
            <person name="Henrissat B."/>
            <person name="Grigoriev I.V."/>
            <person name="Hibbett D.S."/>
            <person name="Martin F."/>
        </authorList>
    </citation>
    <scope>NUCLEOTIDE SEQUENCE [LARGE SCALE GENOMIC DNA]</scope>
    <source>
        <strain evidence="4 5">FD-317 M1</strain>
    </source>
</reference>
<dbReference type="PANTHER" id="PTHR19879">
    <property type="entry name" value="TRANSCRIPTION INITIATION FACTOR TFIID"/>
    <property type="match status" value="1"/>
</dbReference>
<evidence type="ECO:0008006" key="6">
    <source>
        <dbReference type="Google" id="ProtNLM"/>
    </source>
</evidence>
<evidence type="ECO:0000313" key="5">
    <source>
        <dbReference type="Proteomes" id="UP000053593"/>
    </source>
</evidence>
<dbReference type="CDD" id="cd00200">
    <property type="entry name" value="WD40"/>
    <property type="match status" value="1"/>
</dbReference>
<dbReference type="SUPFAM" id="SSF50998">
    <property type="entry name" value="Quinoprotein alcohol dehydrogenase-like"/>
    <property type="match status" value="1"/>
</dbReference>
<feature type="repeat" description="WD" evidence="3">
    <location>
        <begin position="408"/>
        <end position="449"/>
    </location>
</feature>
<dbReference type="Pfam" id="PF00400">
    <property type="entry name" value="WD40"/>
    <property type="match status" value="7"/>
</dbReference>
<dbReference type="PROSITE" id="PS50294">
    <property type="entry name" value="WD_REPEATS_REGION"/>
    <property type="match status" value="3"/>
</dbReference>
<keyword evidence="5" id="KW-1185">Reference proteome</keyword>
<dbReference type="InterPro" id="IPR011659">
    <property type="entry name" value="WD40"/>
</dbReference>
<dbReference type="SMART" id="SM00320">
    <property type="entry name" value="WD40"/>
    <property type="match status" value="11"/>
</dbReference>
<dbReference type="EMBL" id="KN834892">
    <property type="protein sequence ID" value="KIK50632.1"/>
    <property type="molecule type" value="Genomic_DNA"/>
</dbReference>
<feature type="repeat" description="WD" evidence="3">
    <location>
        <begin position="459"/>
        <end position="484"/>
    </location>
</feature>
<dbReference type="PROSITE" id="PS00678">
    <property type="entry name" value="WD_REPEATS_1"/>
    <property type="match status" value="1"/>
</dbReference>
<evidence type="ECO:0000256" key="3">
    <source>
        <dbReference type="PROSITE-ProRule" id="PRU00221"/>
    </source>
</evidence>
<proteinExistence type="predicted"/>
<dbReference type="AlphaFoldDB" id="A0A0D0BYX4"/>
<evidence type="ECO:0000256" key="1">
    <source>
        <dbReference type="ARBA" id="ARBA00022574"/>
    </source>
</evidence>
<sequence>MGIIIEQRHKFIQNEPIAVFEGVGNTSCLALSPDGTQIVIGPDGGKCLILDATTGAQLATSAPHSDYDYDRISSVAFCPDGSRIVSGSGLGTVQITDATTGSQLFKFSGDSDIDYVAFLLDGSQVMSFSFDGALRIWDARTGIKLYQFQLADEGVARSPALSPDGTKIALYFHRDRRVGIWYVNTGQRVGDCLESNNVEGEIVAFSPDGAKLFTVSDDNGTTSMSVWEVSTGSQVAKCTWNSHYGEFITSSALSPNGSQFLLGSSHGSVRVFDLPSCRHSGSSLQWHNDAVWGIAFSPDGSKIVSGSEDGTIKIWDTTATADINSDKNGVHSVAFGPDATTVLLVESTGNLQICDAISGDRLGAFQGEYGREVESVVFSVDQTKIGAIFYDGRVRIWDGITAMPLHNVQIGEQSIQRIAFSPDASRLALGTKEGTVNIWDVTQGRLIYGPLCGSVHRNIRFIQFSSDGTEIVAGDFDGSVDIWDAGKPILLNLQQYHGGFMAISPDGTKIAVTSRVDYRSLYLYNTTTRAYTKISPWDFSDVDFGGRIVRFSPNGTQMIDTVNSFKLTIRDVSTGLQLGHIMESPRDVVLPSIAFSPDGTRIVWYLDWTIRMWDAATGTQLGQPLRGHDANITCVAFSSDGSKIVSGSEDSTVRIWDVAACMQLQNDHPNLGQASALTVASFNNDNNHENWTLTDDGWIKFPGNPNPIVWIPPSYRKHLWTPGTKCIISSDGYTKLSFRDCVYGENWARCIEDNQLAKN</sequence>